<dbReference type="AlphaFoldDB" id="A0A255Z6B9"/>
<dbReference type="Proteomes" id="UP000216998">
    <property type="component" value="Unassembled WGS sequence"/>
</dbReference>
<gene>
    <name evidence="1" type="ORF">CHU95_04365</name>
</gene>
<organism evidence="1 2">
    <name type="scientific">Niveispirillum lacus</name>
    <dbReference type="NCBI Taxonomy" id="1981099"/>
    <lineage>
        <taxon>Bacteria</taxon>
        <taxon>Pseudomonadati</taxon>
        <taxon>Pseudomonadota</taxon>
        <taxon>Alphaproteobacteria</taxon>
        <taxon>Rhodospirillales</taxon>
        <taxon>Azospirillaceae</taxon>
        <taxon>Niveispirillum</taxon>
    </lineage>
</organism>
<accession>A0A255Z6B9</accession>
<keyword evidence="2" id="KW-1185">Reference proteome</keyword>
<comment type="caution">
    <text evidence="1">The sequence shown here is derived from an EMBL/GenBank/DDBJ whole genome shotgun (WGS) entry which is preliminary data.</text>
</comment>
<dbReference type="EMBL" id="NOXU01000022">
    <property type="protein sequence ID" value="OYQ36464.1"/>
    <property type="molecule type" value="Genomic_DNA"/>
</dbReference>
<reference evidence="1 2" key="1">
    <citation type="submission" date="2017-07" db="EMBL/GenBank/DDBJ databases">
        <title>Niveispirillum cyanobacteriorum sp. nov., isolated from cyanobacterial aggregates in a eutrophic lake.</title>
        <authorList>
            <person name="Cai H."/>
        </authorList>
    </citation>
    <scope>NUCLEOTIDE SEQUENCE [LARGE SCALE GENOMIC DNA]</scope>
    <source>
        <strain evidence="2">TH1-14</strain>
    </source>
</reference>
<evidence type="ECO:0000313" key="2">
    <source>
        <dbReference type="Proteomes" id="UP000216998"/>
    </source>
</evidence>
<name>A0A255Z6B9_9PROT</name>
<protein>
    <submittedName>
        <fullName evidence="1">Uncharacterized protein</fullName>
    </submittedName>
</protein>
<dbReference type="PROSITE" id="PS51257">
    <property type="entry name" value="PROKAR_LIPOPROTEIN"/>
    <property type="match status" value="1"/>
</dbReference>
<evidence type="ECO:0000313" key="1">
    <source>
        <dbReference type="EMBL" id="OYQ36464.1"/>
    </source>
</evidence>
<sequence length="259" mass="27580">MNIMTRATPRHPTAPRKTLLPLLATALCLGLAGCSGRPVAVSVPMKPQPVLQSAGQWQVVADDVASAISAHLEFQMGRKVPVQVYMMRKDHTLFADAFLSAVTTRLVQQGHLVSVDSRPDVVAVGIDVLTVKSSGPRMAADPFPGPLTLLAAGVGLASKLSGGDLPKFPWGISAGVAAVGLEALRSKPLETDTEMVLTVSVAREGYYTFRTSAVYYVNSDDLWHYDGEPGLGTRRNINLNAVPQGAVMYDLAGKPYVVK</sequence>
<proteinExistence type="predicted"/>